<evidence type="ECO:0000256" key="4">
    <source>
        <dbReference type="PIRSR" id="PIRSR602401-1"/>
    </source>
</evidence>
<keyword evidence="5" id="KW-0560">Oxidoreductase</keyword>
<keyword evidence="10" id="KW-1185">Reference proteome</keyword>
<dbReference type="OrthoDB" id="3945418at2759"/>
<organism evidence="7 9">
    <name type="scientific">Cercospora beticola</name>
    <name type="common">Sugarbeet leaf spot fungus</name>
    <dbReference type="NCBI Taxonomy" id="122368"/>
    <lineage>
        <taxon>Eukaryota</taxon>
        <taxon>Fungi</taxon>
        <taxon>Dikarya</taxon>
        <taxon>Ascomycota</taxon>
        <taxon>Pezizomycotina</taxon>
        <taxon>Dothideomycetes</taxon>
        <taxon>Dothideomycetidae</taxon>
        <taxon>Mycosphaerellales</taxon>
        <taxon>Mycosphaerellaceae</taxon>
        <taxon>Cercospora</taxon>
    </lineage>
</organism>
<evidence type="ECO:0000256" key="2">
    <source>
        <dbReference type="ARBA" id="ARBA00022723"/>
    </source>
</evidence>
<evidence type="ECO:0000256" key="1">
    <source>
        <dbReference type="ARBA" id="ARBA00001971"/>
    </source>
</evidence>
<dbReference type="Proteomes" id="UP000230605">
    <property type="component" value="Chromosome 4"/>
</dbReference>
<dbReference type="InterPro" id="IPR002401">
    <property type="entry name" value="Cyt_P450_E_grp-I"/>
</dbReference>
<sequence>MTNFNAIFEAVSKGPSIYAFALALLSLAIVLVYRLFFSPLAHIPGPKLAAVTGLVETYYDLVKGGQFIFKLQEWHQQYGPIIRITPWEVHILDPEFFDEMYSAKSKNNKIAHLKHRLGITLATSEQIEHAEHHRRRSAIAPLFATARVREFSGYLQSSMDKLCSRLRQEYAGTGKVLRLDDVFAAWTTDAVTWYAMAMSYGCAEHPDFKAEFTNASEGLMEAIHALTHVPWLARVLSMVPPKMLAKLNAQMGALGAFYAEIDKQIRLIMEGENKGYEDVAHRTVFHEILSSKILRPDEKTPEVLSDEAQSIVLAGIETTKAIMVTACFWVLEKPEVNEQLRKELEAAIPDPSNMPSLSSLQNLPYLSAVVQEATRLMGGVAQRLFRTNPRAPLQYGAYTLPPGTIFGMSITLQQMHPDIFPGPHEFRPERWLNGGLAPNGRPLSRYLVAFGKGPRMCLGMNLANAELYIGLATFFRNIDATLFETDRDAVDVAHDYFLPRPKHGTKGVRVTVNQQH</sequence>
<evidence type="ECO:0000313" key="8">
    <source>
        <dbReference type="EMBL" id="WPB01914.1"/>
    </source>
</evidence>
<dbReference type="GO" id="GO:0020037">
    <property type="term" value="F:heme binding"/>
    <property type="evidence" value="ECO:0007669"/>
    <property type="project" value="InterPro"/>
</dbReference>
<comment type="similarity">
    <text evidence="5">Belongs to the cytochrome P450 family.</text>
</comment>
<dbReference type="EMBL" id="LKMD01000105">
    <property type="protein sequence ID" value="PIA92518.1"/>
    <property type="molecule type" value="Genomic_DNA"/>
</dbReference>
<dbReference type="PRINTS" id="PR00385">
    <property type="entry name" value="P450"/>
</dbReference>
<dbReference type="CDD" id="cd11062">
    <property type="entry name" value="CYP58-like"/>
    <property type="match status" value="1"/>
</dbReference>
<keyword evidence="3 4" id="KW-0408">Iron</keyword>
<dbReference type="Proteomes" id="UP001302367">
    <property type="component" value="Chromosome 4"/>
</dbReference>
<keyword evidence="4 5" id="KW-0349">Heme</keyword>
<evidence type="ECO:0000256" key="6">
    <source>
        <dbReference type="SAM" id="Phobius"/>
    </source>
</evidence>
<dbReference type="GO" id="GO:0016705">
    <property type="term" value="F:oxidoreductase activity, acting on paired donors, with incorporation or reduction of molecular oxygen"/>
    <property type="evidence" value="ECO:0007669"/>
    <property type="project" value="InterPro"/>
</dbReference>
<evidence type="ECO:0000313" key="7">
    <source>
        <dbReference type="EMBL" id="PIA92518.1"/>
    </source>
</evidence>
<reference evidence="8 10" key="2">
    <citation type="submission" date="2023-09" db="EMBL/GenBank/DDBJ databases">
        <title>Complete-Gapless Cercospora beticola genome.</title>
        <authorList>
            <person name="Wyatt N.A."/>
            <person name="Spanner R.E."/>
            <person name="Bolton M.D."/>
        </authorList>
    </citation>
    <scope>NUCLEOTIDE SEQUENCE [LARGE SCALE GENOMIC DNA]</scope>
    <source>
        <strain evidence="8">Cb09-40</strain>
    </source>
</reference>
<dbReference type="EMBL" id="CP134187">
    <property type="protein sequence ID" value="WPB01914.1"/>
    <property type="molecule type" value="Genomic_DNA"/>
</dbReference>
<dbReference type="GO" id="GO:0004497">
    <property type="term" value="F:monooxygenase activity"/>
    <property type="evidence" value="ECO:0007669"/>
    <property type="project" value="UniProtKB-KW"/>
</dbReference>
<dbReference type="InterPro" id="IPR036396">
    <property type="entry name" value="Cyt_P450_sf"/>
</dbReference>
<accession>A0A2G5HJ00</accession>
<reference evidence="7 9" key="1">
    <citation type="submission" date="2015-10" db="EMBL/GenBank/DDBJ databases">
        <title>The cercosporin biosynthetic gene cluster was horizontally transferred to several fungal lineages and shown to be expanded in Cercospora beticola based on microsynteny with recipient genomes.</title>
        <authorList>
            <person name="De Jonge R."/>
            <person name="Ebert M.K."/>
            <person name="Suttle J.C."/>
            <person name="Jurick Ii W.M."/>
            <person name="Secor G.A."/>
            <person name="Thomma B.P."/>
            <person name="Van De Peer Y."/>
            <person name="Bolton M.D."/>
        </authorList>
    </citation>
    <scope>NUCLEOTIDE SEQUENCE [LARGE SCALE GENOMIC DNA]</scope>
    <source>
        <strain evidence="7 9">09-40</strain>
    </source>
</reference>
<name>A0A2G5HJ00_CERBT</name>
<dbReference type="InterPro" id="IPR050121">
    <property type="entry name" value="Cytochrome_P450_monoxygenase"/>
</dbReference>
<comment type="cofactor">
    <cofactor evidence="1 4">
        <name>heme</name>
        <dbReference type="ChEBI" id="CHEBI:30413"/>
    </cofactor>
</comment>
<dbReference type="PANTHER" id="PTHR24305">
    <property type="entry name" value="CYTOCHROME P450"/>
    <property type="match status" value="1"/>
</dbReference>
<proteinExistence type="inferred from homology"/>
<dbReference type="SUPFAM" id="SSF48264">
    <property type="entry name" value="Cytochrome P450"/>
    <property type="match status" value="1"/>
</dbReference>
<dbReference type="AlphaFoldDB" id="A0A2G5HJ00"/>
<dbReference type="PANTHER" id="PTHR24305:SF231">
    <property type="entry name" value="P450, PUTATIVE (EUROFUNG)-RELATED"/>
    <property type="match status" value="1"/>
</dbReference>
<dbReference type="PROSITE" id="PS00086">
    <property type="entry name" value="CYTOCHROME_P450"/>
    <property type="match status" value="1"/>
</dbReference>
<dbReference type="InterPro" id="IPR017972">
    <property type="entry name" value="Cyt_P450_CS"/>
</dbReference>
<evidence type="ECO:0000313" key="10">
    <source>
        <dbReference type="Proteomes" id="UP001302367"/>
    </source>
</evidence>
<dbReference type="Gene3D" id="1.10.630.10">
    <property type="entry name" value="Cytochrome P450"/>
    <property type="match status" value="1"/>
</dbReference>
<feature type="binding site" description="axial binding residue" evidence="4">
    <location>
        <position position="457"/>
    </location>
    <ligand>
        <name>heme</name>
        <dbReference type="ChEBI" id="CHEBI:30413"/>
    </ligand>
    <ligandPart>
        <name>Fe</name>
        <dbReference type="ChEBI" id="CHEBI:18248"/>
    </ligandPart>
</feature>
<dbReference type="Pfam" id="PF00067">
    <property type="entry name" value="p450"/>
    <property type="match status" value="1"/>
</dbReference>
<evidence type="ECO:0000256" key="5">
    <source>
        <dbReference type="RuleBase" id="RU000461"/>
    </source>
</evidence>
<evidence type="ECO:0000313" key="9">
    <source>
        <dbReference type="Proteomes" id="UP000230605"/>
    </source>
</evidence>
<dbReference type="InterPro" id="IPR001128">
    <property type="entry name" value="Cyt_P450"/>
</dbReference>
<keyword evidence="2 4" id="KW-0479">Metal-binding</keyword>
<gene>
    <name evidence="7" type="ORF">CB0940_04654</name>
    <name evidence="8" type="ORF">RHO25_006547</name>
</gene>
<keyword evidence="6" id="KW-1133">Transmembrane helix</keyword>
<keyword evidence="6" id="KW-0472">Membrane</keyword>
<keyword evidence="5" id="KW-0503">Monooxygenase</keyword>
<feature type="transmembrane region" description="Helical" evidence="6">
    <location>
        <begin position="17"/>
        <end position="37"/>
    </location>
</feature>
<protein>
    <submittedName>
        <fullName evidence="7">Trichodiene oxygenase</fullName>
    </submittedName>
</protein>
<evidence type="ECO:0000256" key="3">
    <source>
        <dbReference type="ARBA" id="ARBA00023004"/>
    </source>
</evidence>
<dbReference type="GO" id="GO:0005506">
    <property type="term" value="F:iron ion binding"/>
    <property type="evidence" value="ECO:0007669"/>
    <property type="project" value="InterPro"/>
</dbReference>
<dbReference type="PRINTS" id="PR00463">
    <property type="entry name" value="EP450I"/>
</dbReference>
<keyword evidence="6" id="KW-0812">Transmembrane</keyword>